<name>X6MJ05_RETFI</name>
<dbReference type="Proteomes" id="UP000023152">
    <property type="component" value="Unassembled WGS sequence"/>
</dbReference>
<reference evidence="2 3" key="1">
    <citation type="journal article" date="2013" name="Curr. Biol.">
        <title>The Genome of the Foraminiferan Reticulomyxa filosa.</title>
        <authorList>
            <person name="Glockner G."/>
            <person name="Hulsmann N."/>
            <person name="Schleicher M."/>
            <person name="Noegel A.A."/>
            <person name="Eichinger L."/>
            <person name="Gallinger C."/>
            <person name="Pawlowski J."/>
            <person name="Sierra R."/>
            <person name="Euteneuer U."/>
            <person name="Pillet L."/>
            <person name="Moustafa A."/>
            <person name="Platzer M."/>
            <person name="Groth M."/>
            <person name="Szafranski K."/>
            <person name="Schliwa M."/>
        </authorList>
    </citation>
    <scope>NUCLEOTIDE SEQUENCE [LARGE SCALE GENOMIC DNA]</scope>
</reference>
<evidence type="ECO:0000313" key="3">
    <source>
        <dbReference type="Proteomes" id="UP000023152"/>
    </source>
</evidence>
<evidence type="ECO:0000256" key="1">
    <source>
        <dbReference type="SAM" id="Phobius"/>
    </source>
</evidence>
<gene>
    <name evidence="2" type="ORF">RFI_23712</name>
</gene>
<organism evidence="2 3">
    <name type="scientific">Reticulomyxa filosa</name>
    <dbReference type="NCBI Taxonomy" id="46433"/>
    <lineage>
        <taxon>Eukaryota</taxon>
        <taxon>Sar</taxon>
        <taxon>Rhizaria</taxon>
        <taxon>Retaria</taxon>
        <taxon>Foraminifera</taxon>
        <taxon>Monothalamids</taxon>
        <taxon>Reticulomyxidae</taxon>
        <taxon>Reticulomyxa</taxon>
    </lineage>
</organism>
<keyword evidence="1" id="KW-0812">Transmembrane</keyword>
<evidence type="ECO:0000313" key="2">
    <source>
        <dbReference type="EMBL" id="ETO13656.1"/>
    </source>
</evidence>
<accession>X6MJ05</accession>
<keyword evidence="1" id="KW-0472">Membrane</keyword>
<dbReference type="AlphaFoldDB" id="X6MJ05"/>
<proteinExistence type="predicted"/>
<protein>
    <submittedName>
        <fullName evidence="2">Uncharacterized protein</fullName>
    </submittedName>
</protein>
<keyword evidence="1" id="KW-1133">Transmembrane helix</keyword>
<feature type="transmembrane region" description="Helical" evidence="1">
    <location>
        <begin position="67"/>
        <end position="90"/>
    </location>
</feature>
<sequence>MQTRKTLKILKLSHSTISNEIQMHLGLSKQINNVQLASTNEASMLFQQMQEKHLIESLCKFISCFELVSHCIISEFMLIVILYVLIFLAVGTE</sequence>
<comment type="caution">
    <text evidence="2">The sequence shown here is derived from an EMBL/GenBank/DDBJ whole genome shotgun (WGS) entry which is preliminary data.</text>
</comment>
<keyword evidence="3" id="KW-1185">Reference proteome</keyword>
<dbReference type="EMBL" id="ASPP01020476">
    <property type="protein sequence ID" value="ETO13656.1"/>
    <property type="molecule type" value="Genomic_DNA"/>
</dbReference>